<evidence type="ECO:0008006" key="3">
    <source>
        <dbReference type="Google" id="ProtNLM"/>
    </source>
</evidence>
<name>A0ABU1XHI3_9NOCA</name>
<proteinExistence type="predicted"/>
<keyword evidence="2" id="KW-1185">Reference proteome</keyword>
<comment type="caution">
    <text evidence="1">The sequence shown here is derived from an EMBL/GenBank/DDBJ whole genome shotgun (WGS) entry which is preliminary data.</text>
</comment>
<organism evidence="1 2">
    <name type="scientific">Nocardia kruczakiae</name>
    <dbReference type="NCBI Taxonomy" id="261477"/>
    <lineage>
        <taxon>Bacteria</taxon>
        <taxon>Bacillati</taxon>
        <taxon>Actinomycetota</taxon>
        <taxon>Actinomycetes</taxon>
        <taxon>Mycobacteriales</taxon>
        <taxon>Nocardiaceae</taxon>
        <taxon>Nocardia</taxon>
    </lineage>
</organism>
<evidence type="ECO:0000313" key="1">
    <source>
        <dbReference type="EMBL" id="MDR7169994.1"/>
    </source>
</evidence>
<dbReference type="RefSeq" id="WP_374726691.1">
    <property type="nucleotide sequence ID" value="NZ_JAVDWW010000005.1"/>
</dbReference>
<protein>
    <recommendedName>
        <fullName evidence="3">Transcriptional regulator</fullName>
    </recommendedName>
</protein>
<dbReference type="PANTHER" id="PTHR35010">
    <property type="entry name" value="BLL4672 PROTEIN-RELATED"/>
    <property type="match status" value="1"/>
</dbReference>
<accession>A0ABU1XHI3</accession>
<evidence type="ECO:0000313" key="2">
    <source>
        <dbReference type="Proteomes" id="UP001251217"/>
    </source>
</evidence>
<gene>
    <name evidence="1" type="ORF">J2W56_003738</name>
</gene>
<dbReference type="Proteomes" id="UP001251217">
    <property type="component" value="Unassembled WGS sequence"/>
</dbReference>
<reference evidence="1 2" key="1">
    <citation type="submission" date="2023-07" db="EMBL/GenBank/DDBJ databases">
        <title>Sorghum-associated microbial communities from plants grown in Nebraska, USA.</title>
        <authorList>
            <person name="Schachtman D."/>
        </authorList>
    </citation>
    <scope>NUCLEOTIDE SEQUENCE [LARGE SCALE GENOMIC DNA]</scope>
    <source>
        <strain evidence="1 2">4272</strain>
    </source>
</reference>
<dbReference type="PANTHER" id="PTHR35010:SF3">
    <property type="entry name" value="BLL4873 PROTEIN"/>
    <property type="match status" value="1"/>
</dbReference>
<sequence>MSTGVSDDPRGTSARDRRRAELREYLRSRRERLTPAEVGLPEAGRRRTPGLRREEVAVLAGVTVRLRTPYTSIW</sequence>
<dbReference type="EMBL" id="JAVDWW010000005">
    <property type="protein sequence ID" value="MDR7169994.1"/>
    <property type="molecule type" value="Genomic_DNA"/>
</dbReference>